<name>A0A433DKQ0_9FUNG</name>
<sequence length="244" mass="26358">MLPTPPRILTCARIHRQNASTHPIDLTLLARLLHASPTYSAGLAIATDGDDPDLVRAVEALIRVEPARQGFEVLIIPVSPYGRFVTPLNAMIARAAKDGYERMLFQSLEVVVGRAEIEALAGMMDEDTLVVGKAFDSHAFVLGMNKLTGLTTPWNTCALWDVKKIALTGFLLVADGLDPEVVPATEVCPISPKRCPYSPLCANNFRHRLAPALAPHNFQSCSRAYIAARRGGRVGGPLISVPSL</sequence>
<evidence type="ECO:0000313" key="1">
    <source>
        <dbReference type="EMBL" id="RUP51448.1"/>
    </source>
</evidence>
<dbReference type="AlphaFoldDB" id="A0A433DKQ0"/>
<accession>A0A433DKQ0</accession>
<dbReference type="EMBL" id="RBNI01000723">
    <property type="protein sequence ID" value="RUP51448.1"/>
    <property type="molecule type" value="Genomic_DNA"/>
</dbReference>
<dbReference type="Proteomes" id="UP000268093">
    <property type="component" value="Unassembled WGS sequence"/>
</dbReference>
<gene>
    <name evidence="1" type="ORF">BC936DRAFT_148125</name>
</gene>
<keyword evidence="2" id="KW-1185">Reference proteome</keyword>
<comment type="caution">
    <text evidence="1">The sequence shown here is derived from an EMBL/GenBank/DDBJ whole genome shotgun (WGS) entry which is preliminary data.</text>
</comment>
<dbReference type="OrthoDB" id="9973624at2759"/>
<organism evidence="1 2">
    <name type="scientific">Jimgerdemannia flammicorona</name>
    <dbReference type="NCBI Taxonomy" id="994334"/>
    <lineage>
        <taxon>Eukaryota</taxon>
        <taxon>Fungi</taxon>
        <taxon>Fungi incertae sedis</taxon>
        <taxon>Mucoromycota</taxon>
        <taxon>Mucoromycotina</taxon>
        <taxon>Endogonomycetes</taxon>
        <taxon>Endogonales</taxon>
        <taxon>Endogonaceae</taxon>
        <taxon>Jimgerdemannia</taxon>
    </lineage>
</organism>
<evidence type="ECO:0000313" key="2">
    <source>
        <dbReference type="Proteomes" id="UP000268093"/>
    </source>
</evidence>
<protein>
    <submittedName>
        <fullName evidence="1">Uncharacterized protein</fullName>
    </submittedName>
</protein>
<proteinExistence type="predicted"/>
<reference evidence="1 2" key="1">
    <citation type="journal article" date="2018" name="New Phytol.">
        <title>Phylogenomics of Endogonaceae and evolution of mycorrhizas within Mucoromycota.</title>
        <authorList>
            <person name="Chang Y."/>
            <person name="Desiro A."/>
            <person name="Na H."/>
            <person name="Sandor L."/>
            <person name="Lipzen A."/>
            <person name="Clum A."/>
            <person name="Barry K."/>
            <person name="Grigoriev I.V."/>
            <person name="Martin F.M."/>
            <person name="Stajich J.E."/>
            <person name="Smith M.E."/>
            <person name="Bonito G."/>
            <person name="Spatafora J.W."/>
        </authorList>
    </citation>
    <scope>NUCLEOTIDE SEQUENCE [LARGE SCALE GENOMIC DNA]</scope>
    <source>
        <strain evidence="1 2">GMNB39</strain>
    </source>
</reference>